<protein>
    <submittedName>
        <fullName evidence="1">Uncharacterized protein</fullName>
    </submittedName>
</protein>
<evidence type="ECO:0000313" key="2">
    <source>
        <dbReference type="Proteomes" id="UP000625780"/>
    </source>
</evidence>
<proteinExistence type="predicted"/>
<sequence length="100" mass="11492">MLKGVLPFPAMGLDAPAIGFKGYQMSYLVYQGYEKSIRVWGSIHRDLMRPIGEQAVISVPGHPFIHYLEVYPVGADQIKTRDYGRRWQVSFQNAVHRKQK</sequence>
<dbReference type="EMBL" id="BMFH01000002">
    <property type="protein sequence ID" value="GGD54874.1"/>
    <property type="molecule type" value="Genomic_DNA"/>
</dbReference>
<dbReference type="Proteomes" id="UP000625780">
    <property type="component" value="Unassembled WGS sequence"/>
</dbReference>
<comment type="caution">
    <text evidence="1">The sequence shown here is derived from an EMBL/GenBank/DDBJ whole genome shotgun (WGS) entry which is preliminary data.</text>
</comment>
<accession>A0ABQ1R3E6</accession>
<reference evidence="2" key="1">
    <citation type="journal article" date="2019" name="Int. J. Syst. Evol. Microbiol.">
        <title>The Global Catalogue of Microorganisms (GCM) 10K type strain sequencing project: providing services to taxonomists for standard genome sequencing and annotation.</title>
        <authorList>
            <consortium name="The Broad Institute Genomics Platform"/>
            <consortium name="The Broad Institute Genome Sequencing Center for Infectious Disease"/>
            <person name="Wu L."/>
            <person name="Ma J."/>
        </authorList>
    </citation>
    <scope>NUCLEOTIDE SEQUENCE [LARGE SCALE GENOMIC DNA]</scope>
    <source>
        <strain evidence="2">CGMCC 1.12606</strain>
    </source>
</reference>
<organism evidence="1 2">
    <name type="scientific">Muriicola marianensis</name>
    <dbReference type="NCBI Taxonomy" id="1324801"/>
    <lineage>
        <taxon>Bacteria</taxon>
        <taxon>Pseudomonadati</taxon>
        <taxon>Bacteroidota</taxon>
        <taxon>Flavobacteriia</taxon>
        <taxon>Flavobacteriales</taxon>
        <taxon>Flavobacteriaceae</taxon>
        <taxon>Muriicola</taxon>
    </lineage>
</organism>
<name>A0ABQ1R3E6_9FLAO</name>
<evidence type="ECO:0000313" key="1">
    <source>
        <dbReference type="EMBL" id="GGD54874.1"/>
    </source>
</evidence>
<keyword evidence="2" id="KW-1185">Reference proteome</keyword>
<gene>
    <name evidence="1" type="ORF">GCM10011361_21780</name>
</gene>